<gene>
    <name evidence="3" type="ORF">CcCBS67573_g10376</name>
</gene>
<protein>
    <recommendedName>
        <fullName evidence="2">ABC1 atypical kinase-like domain-containing protein</fullName>
    </recommendedName>
</protein>
<organism evidence="3 4">
    <name type="scientific">Chytriomyces confervae</name>
    <dbReference type="NCBI Taxonomy" id="246404"/>
    <lineage>
        <taxon>Eukaryota</taxon>
        <taxon>Fungi</taxon>
        <taxon>Fungi incertae sedis</taxon>
        <taxon>Chytridiomycota</taxon>
        <taxon>Chytridiomycota incertae sedis</taxon>
        <taxon>Chytridiomycetes</taxon>
        <taxon>Chytridiales</taxon>
        <taxon>Chytriomycetaceae</taxon>
        <taxon>Chytriomyces</taxon>
    </lineage>
</organism>
<evidence type="ECO:0000313" key="3">
    <source>
        <dbReference type="EMBL" id="TPX45229.1"/>
    </source>
</evidence>
<dbReference type="AlphaFoldDB" id="A0A507D191"/>
<dbReference type="EMBL" id="QEAP01001436">
    <property type="protein sequence ID" value="TPX45229.1"/>
    <property type="molecule type" value="Genomic_DNA"/>
</dbReference>
<keyword evidence="1" id="KW-1133">Transmembrane helix</keyword>
<dbReference type="PANTHER" id="PTHR45890:SF1">
    <property type="entry name" value="AARF DOMAIN CONTAINING KINASE 2"/>
    <property type="match status" value="1"/>
</dbReference>
<keyword evidence="1" id="KW-0812">Transmembrane</keyword>
<feature type="domain" description="ABC1 atypical kinase-like" evidence="2">
    <location>
        <begin position="163"/>
        <end position="398"/>
    </location>
</feature>
<dbReference type="Proteomes" id="UP000320333">
    <property type="component" value="Unassembled WGS sequence"/>
</dbReference>
<sequence length="545" mass="60948">MEAVMPHVSHIDSDVSKIEKQSEIVATPIASINPLRLCFRVFSLFFLFTPVLFTLPFWLLLGNGRLLVEATNSLTADTETSKILEHDWFMHLTTHCFERAGPVFIKLCQWASMRQDLFHPAVCDAFARLQSHVKPHAYSWTLAQVQELVDLHFGSVSKRKLIVSDVFERFDAEPVGVGAVAQVHLAVLKSQFVSLHGDALAGLEDKRVAVKVIHPRIEHIIEMDLTLLQMGGRIFSKLIPGSKYLAIEEELETFAGMMRRQLDLTIEFRNLAQFKRNFEGEGRQKNERPLPIAFPTPLIATRNVLVEEFCDGVGFRKIVEIGHCAFDEELVQIGLPAFVRMIMKHNFVHADLHAGNILLQFKKETHQKSGKSLEPVDASLYQTLSNASIADRLKLLQKLKEAGYTPHLVFLDVGLTSALSISNLSNIQSVVNAALDGKGEDMADLFMTRCRDPSAVIDPEGARREMKELIQSLGLEEGKSVAGVLPLSVIKSRQVLMKAAQFFRQHRIGLEGEWIGLFVAAVLVEGIARKLGGDVDVIEVLMEEM</sequence>
<dbReference type="OrthoDB" id="1290869at2759"/>
<evidence type="ECO:0000256" key="1">
    <source>
        <dbReference type="SAM" id="Phobius"/>
    </source>
</evidence>
<comment type="caution">
    <text evidence="3">The sequence shown here is derived from an EMBL/GenBank/DDBJ whole genome shotgun (WGS) entry which is preliminary data.</text>
</comment>
<dbReference type="PANTHER" id="PTHR45890">
    <property type="entry name" value="AARF DOMAIN CONTAINING KINASE 2 (PREDICTED)"/>
    <property type="match status" value="1"/>
</dbReference>
<accession>A0A507D191</accession>
<dbReference type="GO" id="GO:0005739">
    <property type="term" value="C:mitochondrion"/>
    <property type="evidence" value="ECO:0007669"/>
    <property type="project" value="TreeGrafter"/>
</dbReference>
<evidence type="ECO:0000259" key="2">
    <source>
        <dbReference type="Pfam" id="PF03109"/>
    </source>
</evidence>
<dbReference type="SUPFAM" id="SSF56112">
    <property type="entry name" value="Protein kinase-like (PK-like)"/>
    <property type="match status" value="1"/>
</dbReference>
<feature type="transmembrane region" description="Helical" evidence="1">
    <location>
        <begin position="41"/>
        <end position="61"/>
    </location>
</feature>
<dbReference type="InterPro" id="IPR011009">
    <property type="entry name" value="Kinase-like_dom_sf"/>
</dbReference>
<dbReference type="Pfam" id="PF03109">
    <property type="entry name" value="ABC1"/>
    <property type="match status" value="1"/>
</dbReference>
<keyword evidence="4" id="KW-1185">Reference proteome</keyword>
<proteinExistence type="predicted"/>
<reference evidence="3 4" key="1">
    <citation type="journal article" date="2019" name="Sci. Rep.">
        <title>Comparative genomics of chytrid fungi reveal insights into the obligate biotrophic and pathogenic lifestyle of Synchytrium endobioticum.</title>
        <authorList>
            <person name="van de Vossenberg B.T.L.H."/>
            <person name="Warris S."/>
            <person name="Nguyen H.D.T."/>
            <person name="van Gent-Pelzer M.P.E."/>
            <person name="Joly D.L."/>
            <person name="van de Geest H.C."/>
            <person name="Bonants P.J.M."/>
            <person name="Smith D.S."/>
            <person name="Levesque C.A."/>
            <person name="van der Lee T.A.J."/>
        </authorList>
    </citation>
    <scope>NUCLEOTIDE SEQUENCE [LARGE SCALE GENOMIC DNA]</scope>
    <source>
        <strain evidence="3 4">CBS 675.73</strain>
    </source>
</reference>
<name>A0A507D191_9FUNG</name>
<dbReference type="STRING" id="246404.A0A507D191"/>
<dbReference type="InterPro" id="IPR004147">
    <property type="entry name" value="ABC1_dom"/>
</dbReference>
<keyword evidence="1" id="KW-0472">Membrane</keyword>
<evidence type="ECO:0000313" key="4">
    <source>
        <dbReference type="Proteomes" id="UP000320333"/>
    </source>
</evidence>
<dbReference type="InterPro" id="IPR052402">
    <property type="entry name" value="ADCK_kinase"/>
</dbReference>